<proteinExistence type="predicted"/>
<protein>
    <submittedName>
        <fullName evidence="2">Uncharacterized protein</fullName>
    </submittedName>
</protein>
<gene>
    <name evidence="2" type="ORF">FEF34_22155</name>
</gene>
<sequence>MSDVRNWTAGEAAAALRTAEDARAAAGAAPQRTPAWFGPVQGVLFAAATALFFGFTGAATVGAAVLAAAAFVAAHVVAVRSGGVIAWPASAPLRVRLLSQAAPLAAYGVGWLAALPAGRTAGAVASAVLGGVALWAVSVWRNAAFRDRGKV</sequence>
<feature type="transmembrane region" description="Helical" evidence="1">
    <location>
        <begin position="43"/>
        <end position="76"/>
    </location>
</feature>
<dbReference type="AlphaFoldDB" id="A0A5R9EB08"/>
<reference evidence="2 3" key="1">
    <citation type="submission" date="2019-05" db="EMBL/GenBank/DDBJ databases">
        <title>Streptomyces marianii sp. nov., a novel marine actinomycete from southern coast of India.</title>
        <authorList>
            <person name="Iniyan A.M."/>
            <person name="Wink J."/>
            <person name="Ramprasad E."/>
            <person name="Ramana C.V."/>
            <person name="Bunk B."/>
            <person name="Sproer C."/>
            <person name="Joseph F.-J.R.S."/>
            <person name="Vincent S.G.P."/>
        </authorList>
    </citation>
    <scope>NUCLEOTIDE SEQUENCE [LARGE SCALE GENOMIC DNA]</scope>
    <source>
        <strain evidence="2 3">ICN19</strain>
    </source>
</reference>
<keyword evidence="1" id="KW-0812">Transmembrane</keyword>
<name>A0A5R9EB08_9ACTN</name>
<comment type="caution">
    <text evidence="2">The sequence shown here is derived from an EMBL/GenBank/DDBJ whole genome shotgun (WGS) entry which is preliminary data.</text>
</comment>
<evidence type="ECO:0000313" key="3">
    <source>
        <dbReference type="Proteomes" id="UP000305921"/>
    </source>
</evidence>
<keyword evidence="1" id="KW-1133">Transmembrane helix</keyword>
<dbReference type="EMBL" id="VAWE01000001">
    <property type="protein sequence ID" value="TLQ45364.1"/>
    <property type="molecule type" value="Genomic_DNA"/>
</dbReference>
<keyword evidence="3" id="KW-1185">Reference proteome</keyword>
<dbReference type="RefSeq" id="WP_138054706.1">
    <property type="nucleotide sequence ID" value="NZ_VAWE01000001.1"/>
</dbReference>
<evidence type="ECO:0000256" key="1">
    <source>
        <dbReference type="SAM" id="Phobius"/>
    </source>
</evidence>
<evidence type="ECO:0000313" key="2">
    <source>
        <dbReference type="EMBL" id="TLQ45364.1"/>
    </source>
</evidence>
<organism evidence="2 3">
    <name type="scientific">Streptomyces marianii</name>
    <dbReference type="NCBI Taxonomy" id="1817406"/>
    <lineage>
        <taxon>Bacteria</taxon>
        <taxon>Bacillati</taxon>
        <taxon>Actinomycetota</taxon>
        <taxon>Actinomycetes</taxon>
        <taxon>Kitasatosporales</taxon>
        <taxon>Streptomycetaceae</taxon>
        <taxon>Streptomyces</taxon>
    </lineage>
</organism>
<dbReference type="Proteomes" id="UP000305921">
    <property type="component" value="Unassembled WGS sequence"/>
</dbReference>
<accession>A0A5R9EB08</accession>
<keyword evidence="1" id="KW-0472">Membrane</keyword>
<feature type="transmembrane region" description="Helical" evidence="1">
    <location>
        <begin position="121"/>
        <end position="140"/>
    </location>
</feature>